<keyword evidence="2" id="KW-0812">Transmembrane</keyword>
<evidence type="ECO:0000256" key="1">
    <source>
        <dbReference type="SAM" id="MobiDB-lite"/>
    </source>
</evidence>
<keyword evidence="2" id="KW-1133">Transmembrane helix</keyword>
<evidence type="ECO:0000313" key="4">
    <source>
        <dbReference type="Proteomes" id="UP001281761"/>
    </source>
</evidence>
<dbReference type="Proteomes" id="UP001281761">
    <property type="component" value="Unassembled WGS sequence"/>
</dbReference>
<proteinExistence type="predicted"/>
<sequence>MIVPTFWVITLFGSSIPYSLNSYLEPFLSKSNTAEVELCLPLIHYTVAPLLLKQTSLTLSSTIGSTLHSSFVSPSPDPAFQLTNSSLSLRDTVITDSSFSHTTHPLYRSILADLNLHPSYFSSNTSFSHLDLNSRTLYETRQEFVSTNATFVSCDFGNIASEEEDIYGGAIYIESVNSILFVDDCTFFNIKMTGHPQIGGAICTMMDVVTTLIRTSFTETQGYTGGAVTTDVSTHVAVIACNLTNCEGVLSAGFCICGSLIGTVFDGCICTDNSASYSGAGLWIEVTNGFLVSNSLFKDNVGYYEGGAVTIGGPTYDESLVQSNSGNTRKSNIPTINPYSSPTKTSISSKTRAQTNVDVFPVFFHFCRFVNNTAGTCCNRPDTNWGHDINGYQYIGDRFGPENFVFCQTTRQTDMIKINQVDAATTSILFGYFHFITDTSELYVDGSSGSSSSSPDCGAEATPCSALVLAVAQTPFSSTASNAGSARPNSDPINHHQIILAGDTTEEHVSIADKSIDVEGRWEQTLTHTTANADPLFSLADGRLGLRKLKVKVDFSDPSEHSLAPVFVCAASHLGLDDVVFVISPSSAGSFVLDHPIGQLTNSVLVMTGVVVDGAGSSQASSPLFDMSTTSSMQSARNAERLSHRFTRPNSIANTSLSIPRPSSASSNSQSVVQYISLTNSKFSSITRTLGDGSCLSFTLPASSLTTMHCVVFEDCQTLHGNGGALSLTVTETATLQLDKLSFIRCKAACDIAKPGEDAGKGAGLMLNVEFAEPTGIQGNFVIFDFFFEDNQAEEDRGMFLRSPHLPGSVHPSKFALDHPNIALNVILGDEGHDTLVGSVIEILNPTHDPIWCSTDPSQTSADSASCGAETDLCATIDHSVSRWGGYKSSSSSATEGKGTVIVKMKSKITSPIAVISLLLKSWDENTPAVVTIDPIANHDWNAIPEPVLIEVSQECVIENIAFHFPEHIFLDPINFCYSLFLGATTLSLTSCSFEGERSVETDQPFLRYSLINTEAVKVMDNCEFHHFSYNGRSMNLWGGTILLSRTFSILVPSSEINGFHAHHITLDTASTLFDIYVTNYSLIATGMNLHDLQMGTTTTAGANNDETPTKWMYQNGKTIITSSHDLDTFLQAGNSATSFLSSFTPLSSTSNAGRSFVYISGQNAFSLGFDTLQITDITNIHDGTLITVDKMNQTVVQDCTITTLSDFTTGHLFRLATVYHAMFRRMTISAVSIPTLDNSAVATVFECNPIRYLFFDRCRFENIADWDSGVLVNFVGQDTYSYLTVNHTTFTGFTNMHSGTIIAACPGYRTIITNNTFSDISGFGSTTFISLSSMTNVLFESNTIENVKSLENGCFFRTTGSNLTLNHSTFTNLTNIENGFFISLAGESRAFVDHNTFTNVTGWESGFLLDIRGAAGELKITNETYSEITSSANSGELVIIKASTSVTFKQNSITDTSHSGPSALFSLTSSSTLTVSELTITTLSILGTGSLISMEGTSYTYCRSNVVTDTSLQSGGSVFMFCSVAYGYFDQNQFVSFESTSAASSGSFVSGAGTQSSSSLTIQNNVITTPQTLAAGSLVNVDGFNILKLESQTFSGLNALSGCFFFIAHHINTLTLKSIVFEALTTRSSGCLFFGTSIGTATVQSNTIQHCKFTGTAAFLSLGLTASGTASFSSNTITNTTLQSSQPFCAISGGSPTISQTTTGLSISNAPFLAVSNSKNARFTSCVFNSVNQITSGSLISGSSATQLTLTQCKVETATSVAHGSLFSLGGAGMTQSSTLSVSDCTLNSLSGVTDSSLITVVDFQTVTFSSTRITTVTSTDSNLLSFRYSATVTLSSTNITTAALTKSNAFLIDGVNSFTLKQSTETGFSNPSQSCLMKSMPNTSTEITLNQCTFSNVVSPSSSTLFSFANTKSVTVTSSSSFKDLQLLRQNTFFHSKAQATTIQSTTFSTATSLSTGALVKLESSQYYSSVPALLLNSVTFSQISGIEGGHVVSIAANGLVSLQSVTFNTVTGVASGGLLNLDLNTNGVLTAGTVTVNSLSSSSNGTLMTVSRGSTVTIEHISLTSIPTFERVGCLTVSNVETFNLNKLTIPSCTISSPNFIYMNSVTAATLSSLSLSSVKLSLHTTKLLVFTNCQFSTLKSSQMTLVQGLGEGYLLSASSSRSAPSLTMESSTFTSCSYTSSSSSKVCATAPAIHVTNINPIITSCTFTNPDEITRTPASCELICPVSFSCLDTPLLMSIKGGSSSITDTSFIRLCGGAIRVEGGTHQFTRVRFYANGKRLDSAYLDFSSNEKNLVCVQASIVVNSLYLTEYGNALATSTSSTWFFNDNCNIQMGSSATVQSNAAVAEFVFTVTNVKFTEGTGTWLGETSNGEQVCGLRRSNQDSEAGLICTVLGAKLLPCLCSIQISSSSSSSVLLTQFSEHKNDSHAVGFIPNRLLASSNADSKFLFSVVSRDGLVTSTPIEIEAGSHDVDPIPPDPIDPEEPDPEDPKSNTAVNVSLMIAMSSIFILLVGVMSVLILVLLRSRGMEHKLRRDNRVHPTELESIEASQPPVNTIIRPAPSPTPAPAPAISPQLARQDNRPAYTVAVEEEEESEWGDVVKWDEVEEYYGGNNLLQ</sequence>
<gene>
    <name evidence="3" type="ORF">BLNAU_14971</name>
</gene>
<dbReference type="InterPro" id="IPR006626">
    <property type="entry name" value="PbH1"/>
</dbReference>
<dbReference type="SMART" id="SM00710">
    <property type="entry name" value="PbH1"/>
    <property type="match status" value="11"/>
</dbReference>
<dbReference type="SUPFAM" id="SSF51126">
    <property type="entry name" value="Pectin lyase-like"/>
    <property type="match status" value="3"/>
</dbReference>
<name>A0ABQ9XGS0_9EUKA</name>
<evidence type="ECO:0000313" key="3">
    <source>
        <dbReference type="EMBL" id="KAK2950049.1"/>
    </source>
</evidence>
<feature type="region of interest" description="Disordered" evidence="1">
    <location>
        <begin position="2561"/>
        <end position="2584"/>
    </location>
</feature>
<protein>
    <submittedName>
        <fullName evidence="3">Uncharacterized protein</fullName>
    </submittedName>
</protein>
<feature type="compositionally biased region" description="Pro residues" evidence="1">
    <location>
        <begin position="2563"/>
        <end position="2573"/>
    </location>
</feature>
<keyword evidence="4" id="KW-1185">Reference proteome</keyword>
<feature type="transmembrane region" description="Helical" evidence="2">
    <location>
        <begin position="2503"/>
        <end position="2526"/>
    </location>
</feature>
<dbReference type="EMBL" id="JARBJD010000143">
    <property type="protein sequence ID" value="KAK2950049.1"/>
    <property type="molecule type" value="Genomic_DNA"/>
</dbReference>
<accession>A0ABQ9XGS0</accession>
<feature type="region of interest" description="Disordered" evidence="1">
    <location>
        <begin position="2466"/>
        <end position="2495"/>
    </location>
</feature>
<reference evidence="3 4" key="1">
    <citation type="journal article" date="2022" name="bioRxiv">
        <title>Genomics of Preaxostyla Flagellates Illuminates Evolutionary Transitions and the Path Towards Mitochondrial Loss.</title>
        <authorList>
            <person name="Novak L.V.F."/>
            <person name="Treitli S.C."/>
            <person name="Pyrih J."/>
            <person name="Halakuc P."/>
            <person name="Pipaliya S.V."/>
            <person name="Vacek V."/>
            <person name="Brzon O."/>
            <person name="Soukal P."/>
            <person name="Eme L."/>
            <person name="Dacks J.B."/>
            <person name="Karnkowska A."/>
            <person name="Elias M."/>
            <person name="Hampl V."/>
        </authorList>
    </citation>
    <scope>NUCLEOTIDE SEQUENCE [LARGE SCALE GENOMIC DNA]</scope>
    <source>
        <strain evidence="3">NAU3</strain>
        <tissue evidence="3">Gut</tissue>
    </source>
</reference>
<evidence type="ECO:0000256" key="2">
    <source>
        <dbReference type="SAM" id="Phobius"/>
    </source>
</evidence>
<organism evidence="3 4">
    <name type="scientific">Blattamonas nauphoetae</name>
    <dbReference type="NCBI Taxonomy" id="2049346"/>
    <lineage>
        <taxon>Eukaryota</taxon>
        <taxon>Metamonada</taxon>
        <taxon>Preaxostyla</taxon>
        <taxon>Oxymonadida</taxon>
        <taxon>Blattamonas</taxon>
    </lineage>
</organism>
<comment type="caution">
    <text evidence="3">The sequence shown here is derived from an EMBL/GenBank/DDBJ whole genome shotgun (WGS) entry which is preliminary data.</text>
</comment>
<keyword evidence="2" id="KW-0472">Membrane</keyword>
<dbReference type="InterPro" id="IPR011050">
    <property type="entry name" value="Pectin_lyase_fold/virulence"/>
</dbReference>